<sequence length="1185" mass="132263">MAGRALPSHLKPSAAEGGDGGFAPRHHGKTQSHVAFENTSTNVAASQMRNALNKLADGVTDPAEKKYFETEMDNFFALFRRYLNDKAKGNAIDWNRIAPPKKEQVVDYNDLANSEAVEYLNKLAVVKLNGGLGTSMGCVGPKSVIEVRDGMSFLDLSVRQIEYLNRTYDVNVPFVLMNSFNTDNDTASIIKKYEGHNIDILTFNQSKYPRILKDSLLPAPKTRDADIANWYPPGHGDVFESLYNTGMLDKLIERGIETIFLSNADNLGAVVDLRILQHMVDSKAEYIMELTDKTKADVKGGTIIDYEGSVRLLEIAQVPKEHVNEFKSIKKFKYFNTNNIWMNVKAIKRVVEQNELAMEIIPNGKSIPADKKGEADISVLQLETAVGAAIKHFKGAHGVNVPRKRFLPVKTCSDLMLVKSDLYTLQHGQLVIDPNRFGPAPLIKLGSDFKKVSSFQNRIPSIPKIVELDHLTITGPVNLGRGVTLKGTVIIVATEGSTIDIPPGSILENVVVQDCGLAPNLVMGAARMMSAASKLKLLQPLGCTESASCSLAAEAQSAARAWLQLQLITGASPRLWPQNNRCLRTIRPVSAFRALGGLAGQVGHSILGREQPAENAANDEAAQREAYDYWGFLLKADKCGTPKLDRLLRGIADVISQKFEPSDSPDLTPSQLAAWYRAVGGNYDVLFTETPPSTIAFIYRALGAFHSLQPSASDDGYSSPAIPALKKQGFVTWQTIQLLLGPQEHVPLLQKSVEQFDVIDPETKEIFPKILPSKCFPSKPDEAMEDWYESVAARLRREEVEASGARVEDEPRSSADMSQDSSSADEKTGASRYFEDPMYRKAKSRPTFMRHVSKEQARASNDQGPMARVRHMLNPWSRRRSVPPGRYGDDSSSEEDATPIAPNPPPIQRYPPKQRPPPPRRESSLSTTDSDSDTQKPPSRRRSPVLRHRRSHDPPISPREYFPTYQEHYRPYPQHLSSDRPSNTSSPVPLYGPTKSPLFATHVAQVQARNYLERPTMPARTSFRPVPAQNVRYASHSASVSPQHANPQYARDHDRYNHRDRDASYEGGSSNHGSSQSHRRHSSTGDAVYPRERHDRDRDRDVGRTRSHDRVKDDWDERERDRSRDIRGYDRSREHSRDRDRDRDRHRGGHRVTRCLVGPLRDLKVPDGGTFGAQQVKGEHNGGWT</sequence>
<protein>
    <submittedName>
        <fullName evidence="1">Uncharacterized protein</fullName>
    </submittedName>
</protein>
<dbReference type="Proteomes" id="UP001153331">
    <property type="component" value="Unassembled WGS sequence"/>
</dbReference>
<organism evidence="1 2">
    <name type="scientific">Boeremia exigua</name>
    <dbReference type="NCBI Taxonomy" id="749465"/>
    <lineage>
        <taxon>Eukaryota</taxon>
        <taxon>Fungi</taxon>
        <taxon>Dikarya</taxon>
        <taxon>Ascomycota</taxon>
        <taxon>Pezizomycotina</taxon>
        <taxon>Dothideomycetes</taxon>
        <taxon>Pleosporomycetidae</taxon>
        <taxon>Pleosporales</taxon>
        <taxon>Pleosporineae</taxon>
        <taxon>Didymellaceae</taxon>
        <taxon>Boeremia</taxon>
    </lineage>
</organism>
<name>A0ACC2INW6_9PLEO</name>
<keyword evidence="2" id="KW-1185">Reference proteome</keyword>
<comment type="caution">
    <text evidence="1">The sequence shown here is derived from an EMBL/GenBank/DDBJ whole genome shotgun (WGS) entry which is preliminary data.</text>
</comment>
<proteinExistence type="predicted"/>
<evidence type="ECO:0000313" key="1">
    <source>
        <dbReference type="EMBL" id="KAJ8116803.1"/>
    </source>
</evidence>
<evidence type="ECO:0000313" key="2">
    <source>
        <dbReference type="Proteomes" id="UP001153331"/>
    </source>
</evidence>
<gene>
    <name evidence="1" type="ORF">OPT61_g1840</name>
</gene>
<accession>A0ACC2INW6</accession>
<dbReference type="EMBL" id="JAPHNI010000078">
    <property type="protein sequence ID" value="KAJ8116803.1"/>
    <property type="molecule type" value="Genomic_DNA"/>
</dbReference>
<reference evidence="1" key="1">
    <citation type="submission" date="2022-11" db="EMBL/GenBank/DDBJ databases">
        <title>Genome Sequence of Boeremia exigua.</title>
        <authorList>
            <person name="Buettner E."/>
        </authorList>
    </citation>
    <scope>NUCLEOTIDE SEQUENCE</scope>
    <source>
        <strain evidence="1">CU02</strain>
    </source>
</reference>